<evidence type="ECO:0000256" key="1">
    <source>
        <dbReference type="SAM" id="MobiDB-lite"/>
    </source>
</evidence>
<reference evidence="2" key="2">
    <citation type="submission" date="2018-05" db="EMBL/GenBank/DDBJ databases">
        <title>OgluRS3 (Oryza glumaepatula Reference Sequence Version 3).</title>
        <authorList>
            <person name="Zhang J."/>
            <person name="Kudrna D."/>
            <person name="Lee S."/>
            <person name="Talag J."/>
            <person name="Welchert J."/>
            <person name="Wing R.A."/>
        </authorList>
    </citation>
    <scope>NUCLEOTIDE SEQUENCE [LARGE SCALE GENOMIC DNA]</scope>
</reference>
<organism evidence="2">
    <name type="scientific">Oryza glumipatula</name>
    <dbReference type="NCBI Taxonomy" id="40148"/>
    <lineage>
        <taxon>Eukaryota</taxon>
        <taxon>Viridiplantae</taxon>
        <taxon>Streptophyta</taxon>
        <taxon>Embryophyta</taxon>
        <taxon>Tracheophyta</taxon>
        <taxon>Spermatophyta</taxon>
        <taxon>Magnoliopsida</taxon>
        <taxon>Liliopsida</taxon>
        <taxon>Poales</taxon>
        <taxon>Poaceae</taxon>
        <taxon>BOP clade</taxon>
        <taxon>Oryzoideae</taxon>
        <taxon>Oryzeae</taxon>
        <taxon>Oryzinae</taxon>
        <taxon>Oryza</taxon>
    </lineage>
</organism>
<name>A0A0E0AMW9_9ORYZ</name>
<feature type="region of interest" description="Disordered" evidence="1">
    <location>
        <begin position="67"/>
        <end position="88"/>
    </location>
</feature>
<dbReference type="EnsemblPlants" id="OGLUM07G22700.1">
    <property type="protein sequence ID" value="OGLUM07G22700.1"/>
    <property type="gene ID" value="OGLUM07G22700"/>
</dbReference>
<reference evidence="2" key="1">
    <citation type="submission" date="2015-04" db="UniProtKB">
        <authorList>
            <consortium name="EnsemblPlants"/>
        </authorList>
    </citation>
    <scope>IDENTIFICATION</scope>
</reference>
<dbReference type="Proteomes" id="UP000026961">
    <property type="component" value="Chromosome 7"/>
</dbReference>
<proteinExistence type="predicted"/>
<protein>
    <submittedName>
        <fullName evidence="2">Uncharacterized protein</fullName>
    </submittedName>
</protein>
<sequence length="88" mass="9967">MSRKGQFSQPCSMNCAIHTACRFARATPKQEIENESKAGSWDIKSCNYSRTNTPIWVVTIRYATTNRPTKPSNHPNHNRIITCTPNIS</sequence>
<evidence type="ECO:0000313" key="2">
    <source>
        <dbReference type="EnsemblPlants" id="OGLUM07G22700.1"/>
    </source>
</evidence>
<dbReference type="HOGENOM" id="CLU_2472728_0_0_1"/>
<accession>A0A0E0AMW9</accession>
<dbReference type="Gramene" id="OGLUM07G22700.1">
    <property type="protein sequence ID" value="OGLUM07G22700.1"/>
    <property type="gene ID" value="OGLUM07G22700"/>
</dbReference>
<dbReference type="AlphaFoldDB" id="A0A0E0AMW9"/>
<keyword evidence="3" id="KW-1185">Reference proteome</keyword>
<evidence type="ECO:0000313" key="3">
    <source>
        <dbReference type="Proteomes" id="UP000026961"/>
    </source>
</evidence>